<dbReference type="Gene3D" id="1.10.443.10">
    <property type="entry name" value="Intergrase catalytic core"/>
    <property type="match status" value="1"/>
</dbReference>
<dbReference type="PROSITE" id="PS51898">
    <property type="entry name" value="TYR_RECOMBINASE"/>
    <property type="match status" value="1"/>
</dbReference>
<dbReference type="GO" id="GO:0006310">
    <property type="term" value="P:DNA recombination"/>
    <property type="evidence" value="ECO:0007669"/>
    <property type="project" value="UniProtKB-KW"/>
</dbReference>
<keyword evidence="1" id="KW-0233">DNA recombination</keyword>
<dbReference type="SUPFAM" id="SSF56349">
    <property type="entry name" value="DNA breaking-rejoining enzymes"/>
    <property type="match status" value="1"/>
</dbReference>
<dbReference type="InterPro" id="IPR002104">
    <property type="entry name" value="Integrase_catalytic"/>
</dbReference>
<proteinExistence type="predicted"/>
<dbReference type="AlphaFoldDB" id="A0A7W6H4H4"/>
<dbReference type="RefSeq" id="WP_183199956.1">
    <property type="nucleotide sequence ID" value="NZ_JACIEK010000005.1"/>
</dbReference>
<protein>
    <submittedName>
        <fullName evidence="4">Integrase</fullName>
    </submittedName>
</protein>
<feature type="compositionally biased region" description="Basic and acidic residues" evidence="2">
    <location>
        <begin position="505"/>
        <end position="515"/>
    </location>
</feature>
<evidence type="ECO:0000256" key="2">
    <source>
        <dbReference type="SAM" id="MobiDB-lite"/>
    </source>
</evidence>
<name>A0A7W6H4H4_9HYPH</name>
<dbReference type="GO" id="GO:0015074">
    <property type="term" value="P:DNA integration"/>
    <property type="evidence" value="ECO:0007669"/>
    <property type="project" value="InterPro"/>
</dbReference>
<dbReference type="Proteomes" id="UP000542776">
    <property type="component" value="Unassembled WGS sequence"/>
</dbReference>
<dbReference type="GO" id="GO:0003677">
    <property type="term" value="F:DNA binding"/>
    <property type="evidence" value="ECO:0007669"/>
    <property type="project" value="InterPro"/>
</dbReference>
<dbReference type="InterPro" id="IPR011010">
    <property type="entry name" value="DNA_brk_join_enz"/>
</dbReference>
<keyword evidence="5" id="KW-1185">Reference proteome</keyword>
<dbReference type="InterPro" id="IPR013762">
    <property type="entry name" value="Integrase-like_cat_sf"/>
</dbReference>
<evidence type="ECO:0000256" key="1">
    <source>
        <dbReference type="ARBA" id="ARBA00023172"/>
    </source>
</evidence>
<sequence>MADRETLTRSLTALAAELDTLDRGIRWAGLKAESAWSEADQHGARDDPDSREIAAHYRSAAAAQDARRKALKSIRTRLDIVGAALAQDDVAWKSERANFEWTVDRALTVGQRIDAPSAVVAVAPVAPPPLPESPPQALPLLLSACLDAYLADLLEDGKRLEYANGLVAKCREFVALAGDRAITDYVPRDLKTFAKTLADLPTNWTKLRAFRGSTSPEIVAKIAALREAGKPVPACQSETTIATYVAAVAGVFRWIAVEHNVRSPFADLRVSAPGHAPKAIVREPFTVEALNKWFLHATKEARPDDYWLPLLGTLTGARIGELAYLQGGDIQEIRPGLWVANLTTDLTIGGKAETRDIKNVTSRRLFALHQELVDVGFVAYAKARRNGEWVFPHLHRNISDPADTASKRQGTRLRIYGLHTRLATVFHSSRHSAKDILRVAKVDPRTSSMQTGHAFKTVEESYGSKLLRADEVEVLAAMSLPEGLDLSPYRDTRGPKRPLKRKRVPDHLRDRGVTA</sequence>
<reference evidence="4 5" key="1">
    <citation type="submission" date="2020-08" db="EMBL/GenBank/DDBJ databases">
        <title>Genomic Encyclopedia of Type Strains, Phase IV (KMG-IV): sequencing the most valuable type-strain genomes for metagenomic binning, comparative biology and taxonomic classification.</title>
        <authorList>
            <person name="Goeker M."/>
        </authorList>
    </citation>
    <scope>NUCLEOTIDE SEQUENCE [LARGE SCALE GENOMIC DNA]</scope>
    <source>
        <strain evidence="4 5">DSM 102238</strain>
    </source>
</reference>
<gene>
    <name evidence="4" type="ORF">GGR04_002258</name>
</gene>
<evidence type="ECO:0000313" key="4">
    <source>
        <dbReference type="EMBL" id="MBB3998417.1"/>
    </source>
</evidence>
<evidence type="ECO:0000259" key="3">
    <source>
        <dbReference type="PROSITE" id="PS51898"/>
    </source>
</evidence>
<organism evidence="4 5">
    <name type="scientific">Aureimonas pseudogalii</name>
    <dbReference type="NCBI Taxonomy" id="1744844"/>
    <lineage>
        <taxon>Bacteria</taxon>
        <taxon>Pseudomonadati</taxon>
        <taxon>Pseudomonadota</taxon>
        <taxon>Alphaproteobacteria</taxon>
        <taxon>Hyphomicrobiales</taxon>
        <taxon>Aurantimonadaceae</taxon>
        <taxon>Aureimonas</taxon>
    </lineage>
</organism>
<evidence type="ECO:0000313" key="5">
    <source>
        <dbReference type="Proteomes" id="UP000542776"/>
    </source>
</evidence>
<feature type="compositionally biased region" description="Basic residues" evidence="2">
    <location>
        <begin position="495"/>
        <end position="504"/>
    </location>
</feature>
<accession>A0A7W6H4H4</accession>
<comment type="caution">
    <text evidence="4">The sequence shown here is derived from an EMBL/GenBank/DDBJ whole genome shotgun (WGS) entry which is preliminary data.</text>
</comment>
<dbReference type="EMBL" id="JACIEK010000005">
    <property type="protein sequence ID" value="MBB3998417.1"/>
    <property type="molecule type" value="Genomic_DNA"/>
</dbReference>
<feature type="domain" description="Tyr recombinase" evidence="3">
    <location>
        <begin position="275"/>
        <end position="476"/>
    </location>
</feature>
<feature type="region of interest" description="Disordered" evidence="2">
    <location>
        <begin position="485"/>
        <end position="515"/>
    </location>
</feature>